<evidence type="ECO:0000256" key="6">
    <source>
        <dbReference type="RuleBase" id="RU000481"/>
    </source>
</evidence>
<keyword evidence="4 6" id="KW-0808">Transferase</keyword>
<dbReference type="NCBIfam" id="NF005744">
    <property type="entry name" value="PRK07568.1"/>
    <property type="match status" value="1"/>
</dbReference>
<comment type="caution">
    <text evidence="8">The sequence shown here is derived from an EMBL/GenBank/DDBJ whole genome shotgun (WGS) entry which is preliminary data.</text>
</comment>
<dbReference type="AlphaFoldDB" id="A0AA44BFS0"/>
<evidence type="ECO:0000259" key="7">
    <source>
        <dbReference type="Pfam" id="PF00155"/>
    </source>
</evidence>
<name>A0AA44BFS0_9CLOT</name>
<evidence type="ECO:0000313" key="9">
    <source>
        <dbReference type="Proteomes" id="UP000449710"/>
    </source>
</evidence>
<evidence type="ECO:0000256" key="4">
    <source>
        <dbReference type="ARBA" id="ARBA00022679"/>
    </source>
</evidence>
<evidence type="ECO:0000256" key="5">
    <source>
        <dbReference type="ARBA" id="ARBA00022898"/>
    </source>
</evidence>
<organism evidence="8 9">
    <name type="scientific">Isachenkonia alkalipeptolytica</name>
    <dbReference type="NCBI Taxonomy" id="2565777"/>
    <lineage>
        <taxon>Bacteria</taxon>
        <taxon>Bacillati</taxon>
        <taxon>Bacillota</taxon>
        <taxon>Clostridia</taxon>
        <taxon>Eubacteriales</taxon>
        <taxon>Clostridiaceae</taxon>
        <taxon>Isachenkonia</taxon>
    </lineage>
</organism>
<evidence type="ECO:0000256" key="2">
    <source>
        <dbReference type="ARBA" id="ARBA00007441"/>
    </source>
</evidence>
<dbReference type="InterPro" id="IPR004839">
    <property type="entry name" value="Aminotransferase_I/II_large"/>
</dbReference>
<dbReference type="SUPFAM" id="SSF53383">
    <property type="entry name" value="PLP-dependent transferases"/>
    <property type="match status" value="1"/>
</dbReference>
<dbReference type="Gene3D" id="3.40.640.10">
    <property type="entry name" value="Type I PLP-dependent aspartate aminotransferase-like (Major domain)"/>
    <property type="match status" value="1"/>
</dbReference>
<dbReference type="EC" id="2.6.1.-" evidence="6"/>
<dbReference type="InterPro" id="IPR004838">
    <property type="entry name" value="NHTrfase_class1_PyrdxlP-BS"/>
</dbReference>
<dbReference type="CDD" id="cd00609">
    <property type="entry name" value="AAT_like"/>
    <property type="match status" value="1"/>
</dbReference>
<dbReference type="InterPro" id="IPR050596">
    <property type="entry name" value="AspAT/PAT-like"/>
</dbReference>
<dbReference type="Proteomes" id="UP000449710">
    <property type="component" value="Unassembled WGS sequence"/>
</dbReference>
<keyword evidence="9" id="KW-1185">Reference proteome</keyword>
<keyword evidence="5" id="KW-0663">Pyridoxal phosphate</keyword>
<protein>
    <recommendedName>
        <fullName evidence="6">Aminotransferase</fullName>
        <ecNumber evidence="6">2.6.1.-</ecNumber>
    </recommendedName>
</protein>
<sequence>MQLSSRITSMQESPIRKLVPYATKAKAEGKKVFHLNIGQPDIETPKSFMESIRNFDQKVIAYSFSEGLPELIEAMIDYYKKYDMHYEKDEIIITNGGSEALLFSVIATMDHGDEVLVPEPFYTNYNGFTSAVDVKVSPITTSAEDGFHLPNRETIEELIKPKTKAIMLSNPGNPTGVVYTKEEVEMLSSLAKEYNLFIIADEVYREFVYDGLEFTSFGNMKDIQDRVIIVDSVSKRYSACGARIGSVASKNKELIAQILKLAQGRLCVATLEQVGATALYKTDQSYFKNVNKEYDRRRNIMMEALNNMPGVFCKSPTGAFYVNAKLPVDDAEKFVTWLLQEFELDGDTVMLAPAEGFYSTPGLGKDEARIAYVLKEDDLKRAMEVLKAGLEHYPGKTV</sequence>
<evidence type="ECO:0000256" key="3">
    <source>
        <dbReference type="ARBA" id="ARBA00022576"/>
    </source>
</evidence>
<evidence type="ECO:0000313" key="8">
    <source>
        <dbReference type="EMBL" id="NBG88751.1"/>
    </source>
</evidence>
<dbReference type="GO" id="GO:0008483">
    <property type="term" value="F:transaminase activity"/>
    <property type="evidence" value="ECO:0007669"/>
    <property type="project" value="UniProtKB-KW"/>
</dbReference>
<dbReference type="Gene3D" id="3.90.1150.10">
    <property type="entry name" value="Aspartate Aminotransferase, domain 1"/>
    <property type="match status" value="1"/>
</dbReference>
<dbReference type="GO" id="GO:0030170">
    <property type="term" value="F:pyridoxal phosphate binding"/>
    <property type="evidence" value="ECO:0007669"/>
    <property type="project" value="InterPro"/>
</dbReference>
<feature type="domain" description="Aminotransferase class I/classII large" evidence="7">
    <location>
        <begin position="31"/>
        <end position="385"/>
    </location>
</feature>
<dbReference type="PANTHER" id="PTHR46383">
    <property type="entry name" value="ASPARTATE AMINOTRANSFERASE"/>
    <property type="match status" value="1"/>
</dbReference>
<gene>
    <name evidence="8" type="ORF">ISALK_09580</name>
</gene>
<dbReference type="Pfam" id="PF00155">
    <property type="entry name" value="Aminotran_1_2"/>
    <property type="match status" value="1"/>
</dbReference>
<dbReference type="RefSeq" id="WP_160721690.1">
    <property type="nucleotide sequence ID" value="NZ_SUMG01000011.1"/>
</dbReference>
<dbReference type="EMBL" id="SUMG01000011">
    <property type="protein sequence ID" value="NBG88751.1"/>
    <property type="molecule type" value="Genomic_DNA"/>
</dbReference>
<evidence type="ECO:0000256" key="1">
    <source>
        <dbReference type="ARBA" id="ARBA00001933"/>
    </source>
</evidence>
<dbReference type="PROSITE" id="PS00105">
    <property type="entry name" value="AA_TRANSFER_CLASS_1"/>
    <property type="match status" value="1"/>
</dbReference>
<dbReference type="InterPro" id="IPR015424">
    <property type="entry name" value="PyrdxlP-dep_Trfase"/>
</dbReference>
<dbReference type="InterPro" id="IPR015422">
    <property type="entry name" value="PyrdxlP-dep_Trfase_small"/>
</dbReference>
<keyword evidence="3 6" id="KW-0032">Aminotransferase</keyword>
<dbReference type="InterPro" id="IPR015421">
    <property type="entry name" value="PyrdxlP-dep_Trfase_major"/>
</dbReference>
<comment type="similarity">
    <text evidence="2 6">Belongs to the class-I pyridoxal-phosphate-dependent aminotransferase family.</text>
</comment>
<proteinExistence type="inferred from homology"/>
<dbReference type="PANTHER" id="PTHR46383:SF1">
    <property type="entry name" value="ASPARTATE AMINOTRANSFERASE"/>
    <property type="match status" value="1"/>
</dbReference>
<comment type="cofactor">
    <cofactor evidence="1 6">
        <name>pyridoxal 5'-phosphate</name>
        <dbReference type="ChEBI" id="CHEBI:597326"/>
    </cofactor>
</comment>
<reference evidence="8 9" key="1">
    <citation type="submission" date="2019-04" db="EMBL/GenBank/DDBJ databases">
        <title>Isachenkonia alkalipeptolytica gen. nov. sp. nov. a new anaerobic, alkiliphilic organothrophic bacterium capable to reduce synthesized ferrihydrite isolated from a soda lake.</title>
        <authorList>
            <person name="Toshchakov S.V."/>
            <person name="Zavarzina D.G."/>
            <person name="Zhilina T.N."/>
            <person name="Kostrikina N.A."/>
            <person name="Kublanov I.V."/>
        </authorList>
    </citation>
    <scope>NUCLEOTIDE SEQUENCE [LARGE SCALE GENOMIC DNA]</scope>
    <source>
        <strain evidence="8 9">Z-1701</strain>
    </source>
</reference>
<dbReference type="GO" id="GO:0006520">
    <property type="term" value="P:amino acid metabolic process"/>
    <property type="evidence" value="ECO:0007669"/>
    <property type="project" value="InterPro"/>
</dbReference>
<accession>A0AA44BFS0</accession>